<dbReference type="GO" id="GO:0005634">
    <property type="term" value="C:nucleus"/>
    <property type="evidence" value="ECO:0007669"/>
    <property type="project" value="UniProtKB-SubCell"/>
</dbReference>
<dbReference type="AlphaFoldDB" id="A0A7S3VCC4"/>
<keyword evidence="5 10" id="KW-0347">Helicase</keyword>
<dbReference type="EC" id="5.6.2.4" evidence="10"/>
<dbReference type="SMART" id="SM00956">
    <property type="entry name" value="RQC"/>
    <property type="match status" value="1"/>
</dbReference>
<dbReference type="GO" id="GO:0016787">
    <property type="term" value="F:hydrolase activity"/>
    <property type="evidence" value="ECO:0007669"/>
    <property type="project" value="UniProtKB-KW"/>
</dbReference>
<name>A0A7S3VCC4_9STRA</name>
<evidence type="ECO:0000256" key="10">
    <source>
        <dbReference type="RuleBase" id="RU364117"/>
    </source>
</evidence>
<evidence type="ECO:0000256" key="1">
    <source>
        <dbReference type="ARBA" id="ARBA00001947"/>
    </source>
</evidence>
<evidence type="ECO:0000256" key="4">
    <source>
        <dbReference type="ARBA" id="ARBA00022801"/>
    </source>
</evidence>
<gene>
    <name evidence="14" type="ORF">CDEB00056_LOCUS16434</name>
</gene>
<evidence type="ECO:0000256" key="3">
    <source>
        <dbReference type="ARBA" id="ARBA00005446"/>
    </source>
</evidence>
<keyword evidence="8 10" id="KW-0539">Nucleus</keyword>
<dbReference type="GO" id="GO:0000724">
    <property type="term" value="P:double-strand break repair via homologous recombination"/>
    <property type="evidence" value="ECO:0007669"/>
    <property type="project" value="TreeGrafter"/>
</dbReference>
<evidence type="ECO:0000256" key="7">
    <source>
        <dbReference type="ARBA" id="ARBA00023235"/>
    </source>
</evidence>
<dbReference type="InterPro" id="IPR018982">
    <property type="entry name" value="RQC_domain"/>
</dbReference>
<evidence type="ECO:0000259" key="13">
    <source>
        <dbReference type="PROSITE" id="PS51194"/>
    </source>
</evidence>
<keyword evidence="4 10" id="KW-0378">Hydrolase</keyword>
<comment type="catalytic activity">
    <reaction evidence="10">
        <text>ATP + H2O = ADP + phosphate + H(+)</text>
        <dbReference type="Rhea" id="RHEA:13065"/>
        <dbReference type="ChEBI" id="CHEBI:15377"/>
        <dbReference type="ChEBI" id="CHEBI:15378"/>
        <dbReference type="ChEBI" id="CHEBI:30616"/>
        <dbReference type="ChEBI" id="CHEBI:43474"/>
        <dbReference type="ChEBI" id="CHEBI:456216"/>
    </reaction>
</comment>
<accession>A0A7S3VCC4</accession>
<reference evidence="14" key="1">
    <citation type="submission" date="2021-01" db="EMBL/GenBank/DDBJ databases">
        <authorList>
            <person name="Corre E."/>
            <person name="Pelletier E."/>
            <person name="Niang G."/>
            <person name="Scheremetjew M."/>
            <person name="Finn R."/>
            <person name="Kale V."/>
            <person name="Holt S."/>
            <person name="Cochrane G."/>
            <person name="Meng A."/>
            <person name="Brown T."/>
            <person name="Cohen L."/>
        </authorList>
    </citation>
    <scope>NUCLEOTIDE SEQUENCE</scope>
    <source>
        <strain evidence="14">MM31A-1</strain>
    </source>
</reference>
<comment type="catalytic activity">
    <reaction evidence="9 10">
        <text>Couples ATP hydrolysis with the unwinding of duplex DNA by translocating in the 3'-5' direction.</text>
        <dbReference type="EC" id="5.6.2.4"/>
    </reaction>
</comment>
<dbReference type="FunFam" id="3.40.50.300:FF:001975">
    <property type="entry name" value="ATP-dependent DNA helicase"/>
    <property type="match status" value="1"/>
</dbReference>
<dbReference type="SMART" id="SM00490">
    <property type="entry name" value="HELICc"/>
    <property type="match status" value="1"/>
</dbReference>
<protein>
    <recommendedName>
        <fullName evidence="10">ATP-dependent DNA helicase</fullName>
        <ecNumber evidence="10">5.6.2.4</ecNumber>
    </recommendedName>
</protein>
<dbReference type="GO" id="GO:0043138">
    <property type="term" value="F:3'-5' DNA helicase activity"/>
    <property type="evidence" value="ECO:0007669"/>
    <property type="project" value="UniProtKB-EC"/>
</dbReference>
<feature type="domain" description="Helicase C-terminal" evidence="13">
    <location>
        <begin position="47"/>
        <end position="203"/>
    </location>
</feature>
<dbReference type="Pfam" id="PF09382">
    <property type="entry name" value="RQC"/>
    <property type="match status" value="1"/>
</dbReference>
<comment type="similarity">
    <text evidence="3 10">Belongs to the helicase family. RecQ subfamily.</text>
</comment>
<dbReference type="SUPFAM" id="SSF47819">
    <property type="entry name" value="HRDC-like"/>
    <property type="match status" value="1"/>
</dbReference>
<proteinExistence type="inferred from homology"/>
<keyword evidence="7" id="KW-0413">Isomerase</keyword>
<dbReference type="InterPro" id="IPR036390">
    <property type="entry name" value="WH_DNA-bd_sf"/>
</dbReference>
<comment type="cofactor">
    <cofactor evidence="1">
        <name>Zn(2+)</name>
        <dbReference type="ChEBI" id="CHEBI:29105"/>
    </cofactor>
</comment>
<dbReference type="NCBIfam" id="TIGR00614">
    <property type="entry name" value="recQ_fam"/>
    <property type="match status" value="1"/>
</dbReference>
<evidence type="ECO:0000256" key="11">
    <source>
        <dbReference type="SAM" id="MobiDB-lite"/>
    </source>
</evidence>
<dbReference type="InterPro" id="IPR044876">
    <property type="entry name" value="HRDC_dom_sf"/>
</dbReference>
<dbReference type="InterPro" id="IPR010997">
    <property type="entry name" value="HRDC-like_sf"/>
</dbReference>
<dbReference type="SUPFAM" id="SSF46785">
    <property type="entry name" value="Winged helix' DNA-binding domain"/>
    <property type="match status" value="1"/>
</dbReference>
<organism evidence="14">
    <name type="scientific">Chaetoceros debilis</name>
    <dbReference type="NCBI Taxonomy" id="122233"/>
    <lineage>
        <taxon>Eukaryota</taxon>
        <taxon>Sar</taxon>
        <taxon>Stramenopiles</taxon>
        <taxon>Ochrophyta</taxon>
        <taxon>Bacillariophyta</taxon>
        <taxon>Coscinodiscophyceae</taxon>
        <taxon>Chaetocerotophycidae</taxon>
        <taxon>Chaetocerotales</taxon>
        <taxon>Chaetocerotaceae</taxon>
        <taxon>Chaetoceros</taxon>
    </lineage>
</organism>
<evidence type="ECO:0000256" key="8">
    <source>
        <dbReference type="ARBA" id="ARBA00023242"/>
    </source>
</evidence>
<keyword evidence="10" id="KW-0067">ATP-binding</keyword>
<dbReference type="GO" id="GO:0003677">
    <property type="term" value="F:DNA binding"/>
    <property type="evidence" value="ECO:0007669"/>
    <property type="project" value="UniProtKB-KW"/>
</dbReference>
<evidence type="ECO:0000256" key="5">
    <source>
        <dbReference type="ARBA" id="ARBA00022806"/>
    </source>
</evidence>
<dbReference type="Gene3D" id="3.40.50.300">
    <property type="entry name" value="P-loop containing nucleotide triphosphate hydrolases"/>
    <property type="match status" value="1"/>
</dbReference>
<dbReference type="PROSITE" id="PS50967">
    <property type="entry name" value="HRDC"/>
    <property type="match status" value="1"/>
</dbReference>
<dbReference type="GO" id="GO:0005524">
    <property type="term" value="F:ATP binding"/>
    <property type="evidence" value="ECO:0007669"/>
    <property type="project" value="UniProtKB-KW"/>
</dbReference>
<dbReference type="GO" id="GO:0009378">
    <property type="term" value="F:four-way junction helicase activity"/>
    <property type="evidence" value="ECO:0007669"/>
    <property type="project" value="TreeGrafter"/>
</dbReference>
<dbReference type="Gene3D" id="1.10.150.80">
    <property type="entry name" value="HRDC domain"/>
    <property type="match status" value="1"/>
</dbReference>
<keyword evidence="10" id="KW-0547">Nucleotide-binding</keyword>
<dbReference type="CDD" id="cd18794">
    <property type="entry name" value="SF2_C_RecQ"/>
    <property type="match status" value="1"/>
</dbReference>
<evidence type="ECO:0000313" key="14">
    <source>
        <dbReference type="EMBL" id="CAE0471581.1"/>
    </source>
</evidence>
<dbReference type="InterPro" id="IPR027417">
    <property type="entry name" value="P-loop_NTPase"/>
</dbReference>
<dbReference type="GO" id="GO:0005737">
    <property type="term" value="C:cytoplasm"/>
    <property type="evidence" value="ECO:0007669"/>
    <property type="project" value="TreeGrafter"/>
</dbReference>
<evidence type="ECO:0000256" key="9">
    <source>
        <dbReference type="ARBA" id="ARBA00034617"/>
    </source>
</evidence>
<feature type="compositionally biased region" description="Basic and acidic residues" evidence="11">
    <location>
        <begin position="385"/>
        <end position="395"/>
    </location>
</feature>
<dbReference type="InterPro" id="IPR001650">
    <property type="entry name" value="Helicase_C-like"/>
</dbReference>
<feature type="compositionally biased region" description="Basic and acidic residues" evidence="11">
    <location>
        <begin position="439"/>
        <end position="451"/>
    </location>
</feature>
<dbReference type="InterPro" id="IPR004589">
    <property type="entry name" value="DNA_helicase_ATP-dep_RecQ"/>
</dbReference>
<dbReference type="InterPro" id="IPR032284">
    <property type="entry name" value="RecQ_Zn-bd"/>
</dbReference>
<dbReference type="GO" id="GO:0005694">
    <property type="term" value="C:chromosome"/>
    <property type="evidence" value="ECO:0007669"/>
    <property type="project" value="TreeGrafter"/>
</dbReference>
<feature type="region of interest" description="Disordered" evidence="11">
    <location>
        <begin position="370"/>
        <end position="404"/>
    </location>
</feature>
<evidence type="ECO:0000256" key="6">
    <source>
        <dbReference type="ARBA" id="ARBA00023125"/>
    </source>
</evidence>
<sequence>MALTATANDKIVKDAIKVLGMKTPHVYRSSFNRPNLSYEVRKKDGKTIEVMADYIAKRPNDSGVIYCLSRKDCEVLSEKLTKILLSKGKRNVGVSYYHADLEIHERQKRHHEWLSGRINLLCATIAFGMGVDKPDVRYVMHYSMPKSITHYYQESGRAGRDGDPADCILFYAYKDKKILEMMIRKGSTNPRCNAMNRKIDQLYSCLRYCENEFLCRRTLQLDFFGERFDRANCGMTCDNCKAGKVAERRDLSEDARVVLSLLDNLRLQKNGRGITLAQTSELYRGSKAKTMTKFIDISRIPEHGAGKKYKKADIDRIMHAMIFEGVIMEVSEVNGSGFNSDYVVEGQKADLLRNKKWKFYVEFPSAASSAKGKATPTKKKKTKETKKGKGKDKQAAKKSPKKLSLKNGKFEVPTVEILDSDDDDDLPGSSNRRVGSKSKSPDEKSILPRKHTETLMKRIKKLVTMWADEEIMNGNKLFYWNIMSNTAMGTIASQVPLSVEELNDLSVLGENVVKEYGDRLIKNINSFVTQNNLQKYTRNKRCKVDTGEVQKAPQSSTIAISNSAATKNNTSMITDSDDDFDMGIDFSSIEIPDGPIPAPKTLSRKSSYFQK</sequence>
<feature type="region of interest" description="Disordered" evidence="11">
    <location>
        <begin position="416"/>
        <end position="451"/>
    </location>
</feature>
<dbReference type="PANTHER" id="PTHR13710">
    <property type="entry name" value="DNA HELICASE RECQ FAMILY MEMBER"/>
    <property type="match status" value="1"/>
</dbReference>
<dbReference type="Gene3D" id="1.10.10.10">
    <property type="entry name" value="Winged helix-like DNA-binding domain superfamily/Winged helix DNA-binding domain"/>
    <property type="match status" value="1"/>
</dbReference>
<dbReference type="Pfam" id="PF16124">
    <property type="entry name" value="RecQ_Zn_bind"/>
    <property type="match status" value="1"/>
</dbReference>
<evidence type="ECO:0000256" key="2">
    <source>
        <dbReference type="ARBA" id="ARBA00004123"/>
    </source>
</evidence>
<dbReference type="SUPFAM" id="SSF52540">
    <property type="entry name" value="P-loop containing nucleoside triphosphate hydrolases"/>
    <property type="match status" value="1"/>
</dbReference>
<feature type="domain" description="HRDC" evidence="12">
    <location>
        <begin position="449"/>
        <end position="534"/>
    </location>
</feature>
<dbReference type="PROSITE" id="PS51194">
    <property type="entry name" value="HELICASE_CTER"/>
    <property type="match status" value="1"/>
</dbReference>
<feature type="region of interest" description="Disordered" evidence="11">
    <location>
        <begin position="591"/>
        <end position="611"/>
    </location>
</feature>
<dbReference type="InterPro" id="IPR036388">
    <property type="entry name" value="WH-like_DNA-bd_sf"/>
</dbReference>
<dbReference type="InterPro" id="IPR002121">
    <property type="entry name" value="HRDC_dom"/>
</dbReference>
<dbReference type="GO" id="GO:0006260">
    <property type="term" value="P:DNA replication"/>
    <property type="evidence" value="ECO:0007669"/>
    <property type="project" value="InterPro"/>
</dbReference>
<evidence type="ECO:0000259" key="12">
    <source>
        <dbReference type="PROSITE" id="PS50967"/>
    </source>
</evidence>
<keyword evidence="6" id="KW-0238">DNA-binding</keyword>
<dbReference type="EMBL" id="HBIO01021335">
    <property type="protein sequence ID" value="CAE0471581.1"/>
    <property type="molecule type" value="Transcribed_RNA"/>
</dbReference>
<dbReference type="Pfam" id="PF00271">
    <property type="entry name" value="Helicase_C"/>
    <property type="match status" value="1"/>
</dbReference>
<dbReference type="PANTHER" id="PTHR13710:SF153">
    <property type="entry name" value="RECQ-LIKE DNA HELICASE BLM"/>
    <property type="match status" value="1"/>
</dbReference>
<comment type="subcellular location">
    <subcellularLocation>
        <location evidence="2 10">Nucleus</location>
    </subcellularLocation>
</comment>